<evidence type="ECO:0000256" key="2">
    <source>
        <dbReference type="ARBA" id="ARBA00022553"/>
    </source>
</evidence>
<dbReference type="Proteomes" id="UP001420932">
    <property type="component" value="Unassembled WGS sequence"/>
</dbReference>
<dbReference type="PANTHER" id="PTHR27008">
    <property type="entry name" value="OS04G0122200 PROTEIN"/>
    <property type="match status" value="1"/>
</dbReference>
<sequence length="269" mass="30128">MDTLMFSSVIPVGIWPNLVNLVQLDLSSNQFNRRNPNDIGELKSLSGTLKLSYNRFSGEIPRSLENLSVEVSFDLRNNNLSGEILQIGTFVNQGPTSFLGNSSLYGFSLQKSYRNSPQNSPGSSGVKRESRDNSKKGLKSTLIMLISLADAAGVALIGLIIVSIYWKKKDSKSCSCTGRSKFVRIIKKNVSFVLIRVDSPIVIPKTSRRKWGREGRERGIWLHWTSGETPTRQRRPSRRGRRRRRRQGRGSGQGKKMSTWWGAPSLNVG</sequence>
<feature type="compositionally biased region" description="Polar residues" evidence="9">
    <location>
        <begin position="113"/>
        <end position="123"/>
    </location>
</feature>
<dbReference type="Pfam" id="PF00560">
    <property type="entry name" value="LRR_1"/>
    <property type="match status" value="2"/>
</dbReference>
<evidence type="ECO:0000313" key="12">
    <source>
        <dbReference type="Proteomes" id="UP001420932"/>
    </source>
</evidence>
<dbReference type="InterPro" id="IPR001611">
    <property type="entry name" value="Leu-rich_rpt"/>
</dbReference>
<feature type="region of interest" description="Disordered" evidence="9">
    <location>
        <begin position="225"/>
        <end position="269"/>
    </location>
</feature>
<dbReference type="AlphaFoldDB" id="A0AAP0PF51"/>
<dbReference type="Gene3D" id="3.80.10.10">
    <property type="entry name" value="Ribonuclease Inhibitor"/>
    <property type="match status" value="1"/>
</dbReference>
<proteinExistence type="predicted"/>
<dbReference type="FunFam" id="3.80.10.10:FF:000722">
    <property type="entry name" value="Leucine-rich repeat receptor-like protein kinase"/>
    <property type="match status" value="1"/>
</dbReference>
<evidence type="ECO:0000256" key="5">
    <source>
        <dbReference type="ARBA" id="ARBA00022729"/>
    </source>
</evidence>
<evidence type="ECO:0000256" key="8">
    <source>
        <dbReference type="ARBA" id="ARBA00023136"/>
    </source>
</evidence>
<evidence type="ECO:0000313" key="11">
    <source>
        <dbReference type="EMBL" id="KAK9142853.1"/>
    </source>
</evidence>
<gene>
    <name evidence="11" type="ORF">Syun_012253</name>
</gene>
<dbReference type="GO" id="GO:0016020">
    <property type="term" value="C:membrane"/>
    <property type="evidence" value="ECO:0007669"/>
    <property type="project" value="UniProtKB-SubCell"/>
</dbReference>
<dbReference type="InterPro" id="IPR051809">
    <property type="entry name" value="Plant_receptor-like_S/T_kinase"/>
</dbReference>
<feature type="transmembrane region" description="Helical" evidence="10">
    <location>
        <begin position="141"/>
        <end position="166"/>
    </location>
</feature>
<comment type="caution">
    <text evidence="11">The sequence shown here is derived from an EMBL/GenBank/DDBJ whole genome shotgun (WGS) entry which is preliminary data.</text>
</comment>
<evidence type="ECO:0000256" key="3">
    <source>
        <dbReference type="ARBA" id="ARBA00022614"/>
    </source>
</evidence>
<keyword evidence="3" id="KW-0433">Leucine-rich repeat</keyword>
<feature type="compositionally biased region" description="Basic residues" evidence="9">
    <location>
        <begin position="232"/>
        <end position="248"/>
    </location>
</feature>
<organism evidence="11 12">
    <name type="scientific">Stephania yunnanensis</name>
    <dbReference type="NCBI Taxonomy" id="152371"/>
    <lineage>
        <taxon>Eukaryota</taxon>
        <taxon>Viridiplantae</taxon>
        <taxon>Streptophyta</taxon>
        <taxon>Embryophyta</taxon>
        <taxon>Tracheophyta</taxon>
        <taxon>Spermatophyta</taxon>
        <taxon>Magnoliopsida</taxon>
        <taxon>Ranunculales</taxon>
        <taxon>Menispermaceae</taxon>
        <taxon>Menispermoideae</taxon>
        <taxon>Cissampelideae</taxon>
        <taxon>Stephania</taxon>
    </lineage>
</organism>
<feature type="region of interest" description="Disordered" evidence="9">
    <location>
        <begin position="113"/>
        <end position="133"/>
    </location>
</feature>
<evidence type="ECO:0000256" key="7">
    <source>
        <dbReference type="ARBA" id="ARBA00022989"/>
    </source>
</evidence>
<evidence type="ECO:0000256" key="1">
    <source>
        <dbReference type="ARBA" id="ARBA00004167"/>
    </source>
</evidence>
<keyword evidence="7 10" id="KW-1133">Transmembrane helix</keyword>
<dbReference type="InterPro" id="IPR032675">
    <property type="entry name" value="LRR_dom_sf"/>
</dbReference>
<keyword evidence="6" id="KW-0677">Repeat</keyword>
<evidence type="ECO:0000256" key="6">
    <source>
        <dbReference type="ARBA" id="ARBA00022737"/>
    </source>
</evidence>
<protein>
    <submittedName>
        <fullName evidence="11">Uncharacterized protein</fullName>
    </submittedName>
</protein>
<evidence type="ECO:0000256" key="4">
    <source>
        <dbReference type="ARBA" id="ARBA00022692"/>
    </source>
</evidence>
<dbReference type="SUPFAM" id="SSF52058">
    <property type="entry name" value="L domain-like"/>
    <property type="match status" value="1"/>
</dbReference>
<accession>A0AAP0PF51</accession>
<reference evidence="11 12" key="1">
    <citation type="submission" date="2024-01" db="EMBL/GenBank/DDBJ databases">
        <title>Genome assemblies of Stephania.</title>
        <authorList>
            <person name="Yang L."/>
        </authorList>
    </citation>
    <scope>NUCLEOTIDE SEQUENCE [LARGE SCALE GENOMIC DNA]</scope>
    <source>
        <strain evidence="11">YNDBR</strain>
        <tissue evidence="11">Leaf</tissue>
    </source>
</reference>
<comment type="subcellular location">
    <subcellularLocation>
        <location evidence="1">Membrane</location>
        <topology evidence="1">Single-pass membrane protein</topology>
    </subcellularLocation>
</comment>
<evidence type="ECO:0000256" key="10">
    <source>
        <dbReference type="SAM" id="Phobius"/>
    </source>
</evidence>
<evidence type="ECO:0000256" key="9">
    <source>
        <dbReference type="SAM" id="MobiDB-lite"/>
    </source>
</evidence>
<name>A0AAP0PF51_9MAGN</name>
<dbReference type="EMBL" id="JBBNAF010000005">
    <property type="protein sequence ID" value="KAK9142853.1"/>
    <property type="molecule type" value="Genomic_DNA"/>
</dbReference>
<keyword evidence="5" id="KW-0732">Signal</keyword>
<keyword evidence="8 10" id="KW-0472">Membrane</keyword>
<keyword evidence="4 10" id="KW-0812">Transmembrane</keyword>
<dbReference type="PANTHER" id="PTHR27008:SF11">
    <property type="entry name" value="LEUCINE-RICH REPEAT PROTEIN KINASE FAMILY PROTEIN"/>
    <property type="match status" value="1"/>
</dbReference>
<keyword evidence="2" id="KW-0597">Phosphoprotein</keyword>
<keyword evidence="12" id="KW-1185">Reference proteome</keyword>